<feature type="DNA-binding region" description="H-T-H motif" evidence="4">
    <location>
        <begin position="44"/>
        <end position="63"/>
    </location>
</feature>
<evidence type="ECO:0000256" key="4">
    <source>
        <dbReference type="PROSITE-ProRule" id="PRU00335"/>
    </source>
</evidence>
<evidence type="ECO:0000256" key="1">
    <source>
        <dbReference type="ARBA" id="ARBA00023015"/>
    </source>
</evidence>
<dbReference type="Pfam" id="PF00440">
    <property type="entry name" value="TetR_N"/>
    <property type="match status" value="1"/>
</dbReference>
<feature type="domain" description="HTH tetR-type" evidence="6">
    <location>
        <begin position="21"/>
        <end position="81"/>
    </location>
</feature>
<proteinExistence type="predicted"/>
<keyword evidence="1" id="KW-0805">Transcription regulation</keyword>
<evidence type="ECO:0000259" key="6">
    <source>
        <dbReference type="PROSITE" id="PS50977"/>
    </source>
</evidence>
<dbReference type="SUPFAM" id="SSF46689">
    <property type="entry name" value="Homeodomain-like"/>
    <property type="match status" value="1"/>
</dbReference>
<evidence type="ECO:0000256" key="3">
    <source>
        <dbReference type="ARBA" id="ARBA00023163"/>
    </source>
</evidence>
<evidence type="ECO:0000313" key="8">
    <source>
        <dbReference type="Proteomes" id="UP001500325"/>
    </source>
</evidence>
<keyword evidence="2 4" id="KW-0238">DNA-binding</keyword>
<dbReference type="PANTHER" id="PTHR30055">
    <property type="entry name" value="HTH-TYPE TRANSCRIPTIONAL REGULATOR RUTR"/>
    <property type="match status" value="1"/>
</dbReference>
<accession>A0ABP8WAS6</accession>
<evidence type="ECO:0000256" key="2">
    <source>
        <dbReference type="ARBA" id="ARBA00023125"/>
    </source>
</evidence>
<comment type="caution">
    <text evidence="7">The sequence shown here is derived from an EMBL/GenBank/DDBJ whole genome shotgun (WGS) entry which is preliminary data.</text>
</comment>
<keyword evidence="3" id="KW-0804">Transcription</keyword>
<dbReference type="InterPro" id="IPR050109">
    <property type="entry name" value="HTH-type_TetR-like_transc_reg"/>
</dbReference>
<dbReference type="PROSITE" id="PS50977">
    <property type="entry name" value="HTH_TETR_2"/>
    <property type="match status" value="1"/>
</dbReference>
<dbReference type="InterPro" id="IPR001647">
    <property type="entry name" value="HTH_TetR"/>
</dbReference>
<dbReference type="Pfam" id="PF02909">
    <property type="entry name" value="TetR_C_1"/>
    <property type="match status" value="1"/>
</dbReference>
<evidence type="ECO:0000313" key="7">
    <source>
        <dbReference type="EMBL" id="GAA4685687.1"/>
    </source>
</evidence>
<dbReference type="Gene3D" id="1.10.10.60">
    <property type="entry name" value="Homeodomain-like"/>
    <property type="match status" value="1"/>
</dbReference>
<dbReference type="Gene3D" id="1.10.357.10">
    <property type="entry name" value="Tetracycline Repressor, domain 2"/>
    <property type="match status" value="1"/>
</dbReference>
<organism evidence="7 8">
    <name type="scientific">Pseudonocardia yuanmonensis</name>
    <dbReference type="NCBI Taxonomy" id="1095914"/>
    <lineage>
        <taxon>Bacteria</taxon>
        <taxon>Bacillati</taxon>
        <taxon>Actinomycetota</taxon>
        <taxon>Actinomycetes</taxon>
        <taxon>Pseudonocardiales</taxon>
        <taxon>Pseudonocardiaceae</taxon>
        <taxon>Pseudonocardia</taxon>
    </lineage>
</organism>
<feature type="region of interest" description="Disordered" evidence="5">
    <location>
        <begin position="1"/>
        <end position="22"/>
    </location>
</feature>
<reference evidence="8" key="1">
    <citation type="journal article" date="2019" name="Int. J. Syst. Evol. Microbiol.">
        <title>The Global Catalogue of Microorganisms (GCM) 10K type strain sequencing project: providing services to taxonomists for standard genome sequencing and annotation.</title>
        <authorList>
            <consortium name="The Broad Institute Genomics Platform"/>
            <consortium name="The Broad Institute Genome Sequencing Center for Infectious Disease"/>
            <person name="Wu L."/>
            <person name="Ma J."/>
        </authorList>
    </citation>
    <scope>NUCLEOTIDE SEQUENCE [LARGE SCALE GENOMIC DNA]</scope>
    <source>
        <strain evidence="8">JCM 18055</strain>
    </source>
</reference>
<dbReference type="Proteomes" id="UP001500325">
    <property type="component" value="Unassembled WGS sequence"/>
</dbReference>
<evidence type="ECO:0000256" key="5">
    <source>
        <dbReference type="SAM" id="MobiDB-lite"/>
    </source>
</evidence>
<keyword evidence="8" id="KW-1185">Reference proteome</keyword>
<protein>
    <submittedName>
        <fullName evidence="7">TetR/AcrR family transcriptional regulator C-terminal domain-containing protein</fullName>
    </submittedName>
</protein>
<sequence length="242" mass="26339">MTDASAKPGSLGPQSSGRRPALTREQVLTAALKIVDESGVEALTMRRLGQALDRNPMAIYRHASDKEDLLDGIVEQVAAELVTPSPPEHDRDGGGDDGWENALRRTAHTFRRVALAHSNLVPLLVTRPLSGPLALRPLGTLLPFEELLEVFINAGFDNHGALHAARLFTGFLYGHVIHELQERVHAPDETDDLLRLGLHRLPVTQFPRLRSLAAELAAYDGAAELDEGLTILLAGLRSQLLT</sequence>
<dbReference type="InterPro" id="IPR004111">
    <property type="entry name" value="Repressor_TetR_C"/>
</dbReference>
<dbReference type="PANTHER" id="PTHR30055:SF151">
    <property type="entry name" value="TRANSCRIPTIONAL REGULATORY PROTEIN"/>
    <property type="match status" value="1"/>
</dbReference>
<dbReference type="SUPFAM" id="SSF48498">
    <property type="entry name" value="Tetracyclin repressor-like, C-terminal domain"/>
    <property type="match status" value="1"/>
</dbReference>
<dbReference type="EMBL" id="BAABIC010000006">
    <property type="protein sequence ID" value="GAA4685687.1"/>
    <property type="molecule type" value="Genomic_DNA"/>
</dbReference>
<dbReference type="InterPro" id="IPR009057">
    <property type="entry name" value="Homeodomain-like_sf"/>
</dbReference>
<gene>
    <name evidence="7" type="ORF">GCM10023215_21180</name>
</gene>
<dbReference type="RefSeq" id="WP_345380127.1">
    <property type="nucleotide sequence ID" value="NZ_BAABIC010000006.1"/>
</dbReference>
<name>A0ABP8WAS6_9PSEU</name>
<dbReference type="InterPro" id="IPR036271">
    <property type="entry name" value="Tet_transcr_reg_TetR-rel_C_sf"/>
</dbReference>